<organism evidence="2 3">
    <name type="scientific">Prosthecobacter dejongeii</name>
    <dbReference type="NCBI Taxonomy" id="48465"/>
    <lineage>
        <taxon>Bacteria</taxon>
        <taxon>Pseudomonadati</taxon>
        <taxon>Verrucomicrobiota</taxon>
        <taxon>Verrucomicrobiia</taxon>
        <taxon>Verrucomicrobiales</taxon>
        <taxon>Verrucomicrobiaceae</taxon>
        <taxon>Prosthecobacter</taxon>
    </lineage>
</organism>
<accession>A0A7W7YHN3</accession>
<protein>
    <submittedName>
        <fullName evidence="2">Uncharacterized protein</fullName>
    </submittedName>
</protein>
<keyword evidence="1" id="KW-1133">Transmembrane helix</keyword>
<comment type="caution">
    <text evidence="2">The sequence shown here is derived from an EMBL/GenBank/DDBJ whole genome shotgun (WGS) entry which is preliminary data.</text>
</comment>
<sequence length="106" mass="11819">MNDDEIDCLIRQTHPKPEFGSSFQREVWGKIAVVEQHSWSAQCKQWSQMFFLWLARPMPALATVAVMLAAGISLGNLTAPDHSDSMRAAYIESINPLKATNASMQP</sequence>
<keyword evidence="1" id="KW-0472">Membrane</keyword>
<proteinExistence type="predicted"/>
<keyword evidence="3" id="KW-1185">Reference proteome</keyword>
<keyword evidence="1" id="KW-0812">Transmembrane</keyword>
<evidence type="ECO:0000313" key="2">
    <source>
        <dbReference type="EMBL" id="MBB5036361.1"/>
    </source>
</evidence>
<name>A0A7W7YHN3_9BACT</name>
<evidence type="ECO:0000256" key="1">
    <source>
        <dbReference type="SAM" id="Phobius"/>
    </source>
</evidence>
<gene>
    <name evidence="2" type="ORF">HNQ64_000595</name>
</gene>
<evidence type="ECO:0000313" key="3">
    <source>
        <dbReference type="Proteomes" id="UP000534294"/>
    </source>
</evidence>
<dbReference type="RefSeq" id="WP_184205186.1">
    <property type="nucleotide sequence ID" value="NZ_JACHIF010000001.1"/>
</dbReference>
<dbReference type="Proteomes" id="UP000534294">
    <property type="component" value="Unassembled WGS sequence"/>
</dbReference>
<feature type="transmembrane region" description="Helical" evidence="1">
    <location>
        <begin position="58"/>
        <end position="77"/>
    </location>
</feature>
<dbReference type="AlphaFoldDB" id="A0A7W7YHN3"/>
<reference evidence="2 3" key="1">
    <citation type="submission" date="2020-08" db="EMBL/GenBank/DDBJ databases">
        <title>Genomic Encyclopedia of Type Strains, Phase IV (KMG-IV): sequencing the most valuable type-strain genomes for metagenomic binning, comparative biology and taxonomic classification.</title>
        <authorList>
            <person name="Goeker M."/>
        </authorList>
    </citation>
    <scope>NUCLEOTIDE SEQUENCE [LARGE SCALE GENOMIC DNA]</scope>
    <source>
        <strain evidence="2 3">DSM 12251</strain>
    </source>
</reference>
<dbReference type="EMBL" id="JACHIF010000001">
    <property type="protein sequence ID" value="MBB5036361.1"/>
    <property type="molecule type" value="Genomic_DNA"/>
</dbReference>